<evidence type="ECO:0000313" key="3">
    <source>
        <dbReference type="EMBL" id="KOO30995.1"/>
    </source>
</evidence>
<keyword evidence="4" id="KW-1185">Reference proteome</keyword>
<name>A0A0M0JWT4_9EUKA</name>
<gene>
    <name evidence="3" type="ORF">Ctob_015351</name>
</gene>
<dbReference type="Proteomes" id="UP000037460">
    <property type="component" value="Unassembled WGS sequence"/>
</dbReference>
<feature type="compositionally biased region" description="Basic residues" evidence="1">
    <location>
        <begin position="92"/>
        <end position="103"/>
    </location>
</feature>
<organism evidence="3 4">
    <name type="scientific">Chrysochromulina tobinii</name>
    <dbReference type="NCBI Taxonomy" id="1460289"/>
    <lineage>
        <taxon>Eukaryota</taxon>
        <taxon>Haptista</taxon>
        <taxon>Haptophyta</taxon>
        <taxon>Prymnesiophyceae</taxon>
        <taxon>Prymnesiales</taxon>
        <taxon>Chrysochromulinaceae</taxon>
        <taxon>Chrysochromulina</taxon>
    </lineage>
</organism>
<feature type="signal peptide" evidence="2">
    <location>
        <begin position="1"/>
        <end position="16"/>
    </location>
</feature>
<evidence type="ECO:0000313" key="4">
    <source>
        <dbReference type="Proteomes" id="UP000037460"/>
    </source>
</evidence>
<comment type="caution">
    <text evidence="3">The sequence shown here is derived from an EMBL/GenBank/DDBJ whole genome shotgun (WGS) entry which is preliminary data.</text>
</comment>
<dbReference type="EMBL" id="JWZX01002105">
    <property type="protein sequence ID" value="KOO30995.1"/>
    <property type="molecule type" value="Genomic_DNA"/>
</dbReference>
<dbReference type="AlphaFoldDB" id="A0A0M0JWT4"/>
<feature type="chain" id="PRO_5005602159" evidence="2">
    <location>
        <begin position="17"/>
        <end position="114"/>
    </location>
</feature>
<evidence type="ECO:0000256" key="1">
    <source>
        <dbReference type="SAM" id="MobiDB-lite"/>
    </source>
</evidence>
<protein>
    <submittedName>
        <fullName evidence="3">Uncharacterized protein</fullName>
    </submittedName>
</protein>
<accession>A0A0M0JWT4</accession>
<keyword evidence="2" id="KW-0732">Signal</keyword>
<sequence>MQVFTLFLAFIALASAFQAPVSRVASSRTSAVTMKEEKEEWSLANFLSSGRKSFYGEKSKFGEKELLSGAARPTALETLSKRFAFDYDTRPKGKSVKPVKKSNSKFNPKDAKTW</sequence>
<proteinExistence type="predicted"/>
<feature type="region of interest" description="Disordered" evidence="1">
    <location>
        <begin position="88"/>
        <end position="114"/>
    </location>
</feature>
<evidence type="ECO:0000256" key="2">
    <source>
        <dbReference type="SAM" id="SignalP"/>
    </source>
</evidence>
<reference evidence="4" key="1">
    <citation type="journal article" date="2015" name="PLoS Genet.">
        <title>Genome Sequence and Transcriptome Analyses of Chrysochromulina tobin: Metabolic Tools for Enhanced Algal Fitness in the Prominent Order Prymnesiales (Haptophyceae).</title>
        <authorList>
            <person name="Hovde B.T."/>
            <person name="Deodato C.R."/>
            <person name="Hunsperger H.M."/>
            <person name="Ryken S.A."/>
            <person name="Yost W."/>
            <person name="Jha R.K."/>
            <person name="Patterson J."/>
            <person name="Monnat R.J. Jr."/>
            <person name="Barlow S.B."/>
            <person name="Starkenburg S.R."/>
            <person name="Cattolico R.A."/>
        </authorList>
    </citation>
    <scope>NUCLEOTIDE SEQUENCE</scope>
    <source>
        <strain evidence="4">CCMP291</strain>
    </source>
</reference>